<reference evidence="1" key="1">
    <citation type="submission" date="2015-04" db="UniProtKB">
        <authorList>
            <consortium name="EnsemblPlants"/>
        </authorList>
    </citation>
    <scope>IDENTIFICATION</scope>
</reference>
<evidence type="ECO:0000313" key="1">
    <source>
        <dbReference type="EnsemblPlants" id="OMERI10G10640.1"/>
    </source>
</evidence>
<keyword evidence="2" id="KW-1185">Reference proteome</keyword>
<sequence>MALIEDDGVPLVPWLAGPMKRAKQRAIVGFGEVMRFDSVRQLVCYRYDHQLEAIHLPGILWSRIKSWQVFSNFLIRAWKASFLRGNHAQRQKYQIIPVEYESAYGIKSMDELIGEILLIFSCQESIIRVKNLERKKQRPEAALFQDPGLD</sequence>
<dbReference type="HOGENOM" id="CLU_1743415_0_0_1"/>
<dbReference type="EnsemblPlants" id="OMERI10G10640.1">
    <property type="protein sequence ID" value="OMERI10G10640.1"/>
    <property type="gene ID" value="OMERI10G10640"/>
</dbReference>
<proteinExistence type="predicted"/>
<protein>
    <submittedName>
        <fullName evidence="1">Uncharacterized protein</fullName>
    </submittedName>
</protein>
<dbReference type="Proteomes" id="UP000008021">
    <property type="component" value="Chromosome 10"/>
</dbReference>
<accession>A0A0E0EZ72</accession>
<evidence type="ECO:0000313" key="2">
    <source>
        <dbReference type="Proteomes" id="UP000008021"/>
    </source>
</evidence>
<dbReference type="AlphaFoldDB" id="A0A0E0EZ72"/>
<organism evidence="1">
    <name type="scientific">Oryza meridionalis</name>
    <dbReference type="NCBI Taxonomy" id="40149"/>
    <lineage>
        <taxon>Eukaryota</taxon>
        <taxon>Viridiplantae</taxon>
        <taxon>Streptophyta</taxon>
        <taxon>Embryophyta</taxon>
        <taxon>Tracheophyta</taxon>
        <taxon>Spermatophyta</taxon>
        <taxon>Magnoliopsida</taxon>
        <taxon>Liliopsida</taxon>
        <taxon>Poales</taxon>
        <taxon>Poaceae</taxon>
        <taxon>BOP clade</taxon>
        <taxon>Oryzoideae</taxon>
        <taxon>Oryzeae</taxon>
        <taxon>Oryzinae</taxon>
        <taxon>Oryza</taxon>
    </lineage>
</organism>
<reference evidence="1" key="2">
    <citation type="submission" date="2018-05" db="EMBL/GenBank/DDBJ databases">
        <title>OmerRS3 (Oryza meridionalis Reference Sequence Version 3).</title>
        <authorList>
            <person name="Zhang J."/>
            <person name="Kudrna D."/>
            <person name="Lee S."/>
            <person name="Talag J."/>
            <person name="Welchert J."/>
            <person name="Wing R.A."/>
        </authorList>
    </citation>
    <scope>NUCLEOTIDE SEQUENCE [LARGE SCALE GENOMIC DNA]</scope>
    <source>
        <strain evidence="1">cv. OR44</strain>
    </source>
</reference>
<dbReference type="Gramene" id="OMERI10G10640.1">
    <property type="protein sequence ID" value="OMERI10G10640.1"/>
    <property type="gene ID" value="OMERI10G10640"/>
</dbReference>
<name>A0A0E0EZ72_9ORYZ</name>